<evidence type="ECO:0000256" key="1">
    <source>
        <dbReference type="SAM" id="SignalP"/>
    </source>
</evidence>
<evidence type="ECO:0000313" key="3">
    <source>
        <dbReference type="Proteomes" id="UP001213664"/>
    </source>
</evidence>
<dbReference type="AlphaFoldDB" id="A0AAJ5WXJ0"/>
<reference evidence="2" key="1">
    <citation type="submission" date="2023-03" db="EMBL/GenBank/DDBJ databases">
        <title>Andean soil-derived lignocellulolytic bacterial consortium as a source of novel taxa and putative plastic-active enzymes.</title>
        <authorList>
            <person name="Diaz-Garcia L."/>
            <person name="Chuvochina M."/>
            <person name="Feuerriegel G."/>
            <person name="Bunk B."/>
            <person name="Sproer C."/>
            <person name="Streit W.R."/>
            <person name="Rodriguez L.M."/>
            <person name="Overmann J."/>
            <person name="Jimenez D.J."/>
        </authorList>
    </citation>
    <scope>NUCLEOTIDE SEQUENCE</scope>
    <source>
        <strain evidence="2">MAG 833</strain>
    </source>
</reference>
<organism evidence="2 3">
    <name type="scientific">Candidatus Brevundimonas colombiensis</name>
    <dbReference type="NCBI Taxonomy" id="3121376"/>
    <lineage>
        <taxon>Bacteria</taxon>
        <taxon>Pseudomonadati</taxon>
        <taxon>Pseudomonadota</taxon>
        <taxon>Alphaproteobacteria</taxon>
        <taxon>Caulobacterales</taxon>
        <taxon>Caulobacteraceae</taxon>
        <taxon>Brevundimonas</taxon>
    </lineage>
</organism>
<feature type="signal peptide" evidence="1">
    <location>
        <begin position="1"/>
        <end position="22"/>
    </location>
</feature>
<protein>
    <submittedName>
        <fullName evidence="2">Uncharacterized protein</fullName>
    </submittedName>
</protein>
<name>A0AAJ5WXJ0_9CAUL</name>
<gene>
    <name evidence="2" type="ORF">P0Y50_11100</name>
</gene>
<accession>A0AAJ5WXJ0</accession>
<dbReference type="Proteomes" id="UP001213664">
    <property type="component" value="Chromosome"/>
</dbReference>
<evidence type="ECO:0000313" key="2">
    <source>
        <dbReference type="EMBL" id="WEK39091.1"/>
    </source>
</evidence>
<dbReference type="EMBL" id="CP119326">
    <property type="protein sequence ID" value="WEK39091.1"/>
    <property type="molecule type" value="Genomic_DNA"/>
</dbReference>
<sequence>MSKAFAAVAFAILFAGCTQNSASTQEGDGMVDIFNGNLIMLNGQSTLRSNISINLVAAGDDKNVANHYFLSGGCRDHGFLDKTDGRFWSGSTPEKNGEMADAARAKDRSTYCLTEDVTRYHQIIAMMEEGATLEFGPDRSSAKFTTPSNKTIVFDYRPSMMID</sequence>
<proteinExistence type="predicted"/>
<feature type="chain" id="PRO_5042616233" evidence="1">
    <location>
        <begin position="23"/>
        <end position="163"/>
    </location>
</feature>
<keyword evidence="1" id="KW-0732">Signal</keyword>
<dbReference type="PROSITE" id="PS51257">
    <property type="entry name" value="PROKAR_LIPOPROTEIN"/>
    <property type="match status" value="1"/>
</dbReference>